<reference evidence="1 2" key="1">
    <citation type="journal article" date="2015" name="Genome Biol.">
        <title>Comparative genomics of Steinernema reveals deeply conserved gene regulatory networks.</title>
        <authorList>
            <person name="Dillman A.R."/>
            <person name="Macchietto M."/>
            <person name="Porter C.F."/>
            <person name="Rogers A."/>
            <person name="Williams B."/>
            <person name="Antoshechkin I."/>
            <person name="Lee M.M."/>
            <person name="Goodwin Z."/>
            <person name="Lu X."/>
            <person name="Lewis E.E."/>
            <person name="Goodrich-Blair H."/>
            <person name="Stock S.P."/>
            <person name="Adams B.J."/>
            <person name="Sternberg P.W."/>
            <person name="Mortazavi A."/>
        </authorList>
    </citation>
    <scope>NUCLEOTIDE SEQUENCE [LARGE SCALE GENOMIC DNA]</scope>
    <source>
        <strain evidence="1 2">ALL</strain>
    </source>
</reference>
<dbReference type="AlphaFoldDB" id="A0A4U5PD84"/>
<keyword evidence="2" id="KW-1185">Reference proteome</keyword>
<comment type="caution">
    <text evidence="1">The sequence shown here is derived from an EMBL/GenBank/DDBJ whole genome shotgun (WGS) entry which is preliminary data.</text>
</comment>
<evidence type="ECO:0000313" key="2">
    <source>
        <dbReference type="Proteomes" id="UP000298663"/>
    </source>
</evidence>
<accession>A0A4U5PD84</accession>
<evidence type="ECO:0000313" key="1">
    <source>
        <dbReference type="EMBL" id="TKR94399.1"/>
    </source>
</evidence>
<reference evidence="1 2" key="2">
    <citation type="journal article" date="2019" name="G3 (Bethesda)">
        <title>Hybrid Assembly of the Genome of the Entomopathogenic Nematode Steinernema carpocapsae Identifies the X-Chromosome.</title>
        <authorList>
            <person name="Serra L."/>
            <person name="Macchietto M."/>
            <person name="Macias-Munoz A."/>
            <person name="McGill C.J."/>
            <person name="Rodriguez I.M."/>
            <person name="Rodriguez B."/>
            <person name="Murad R."/>
            <person name="Mortazavi A."/>
        </authorList>
    </citation>
    <scope>NUCLEOTIDE SEQUENCE [LARGE SCALE GENOMIC DNA]</scope>
    <source>
        <strain evidence="1 2">ALL</strain>
    </source>
</reference>
<dbReference type="EMBL" id="AZBU02000002">
    <property type="protein sequence ID" value="TKR94399.1"/>
    <property type="molecule type" value="Genomic_DNA"/>
</dbReference>
<proteinExistence type="predicted"/>
<gene>
    <name evidence="1" type="ORF">L596_008685</name>
</gene>
<organism evidence="1 2">
    <name type="scientific">Steinernema carpocapsae</name>
    <name type="common">Entomopathogenic nematode</name>
    <dbReference type="NCBI Taxonomy" id="34508"/>
    <lineage>
        <taxon>Eukaryota</taxon>
        <taxon>Metazoa</taxon>
        <taxon>Ecdysozoa</taxon>
        <taxon>Nematoda</taxon>
        <taxon>Chromadorea</taxon>
        <taxon>Rhabditida</taxon>
        <taxon>Tylenchina</taxon>
        <taxon>Panagrolaimomorpha</taxon>
        <taxon>Strongyloidoidea</taxon>
        <taxon>Steinernematidae</taxon>
        <taxon>Steinernema</taxon>
    </lineage>
</organism>
<sequence length="181" mass="20564">MRTAQKKAVEARKALLLYEPWMDNKAKSPSLHDFVDSPGMFPKMKPRSQYRFDKEYVRSISKTPTAMTVPPLLTPPPMGPPPIQQVPVAIKKTFIQVPVSRQGSPKLKHVGSMAVPIIASKTTSPIQPTTVAVVSPPPVNEPRKSNFEDYYKWLWNGREDDIDPVEIEKMLFKTRPSRRKK</sequence>
<dbReference type="Proteomes" id="UP000298663">
    <property type="component" value="Unassembled WGS sequence"/>
</dbReference>
<protein>
    <submittedName>
        <fullName evidence="1">Uncharacterized protein</fullName>
    </submittedName>
</protein>
<name>A0A4U5PD84_STECR</name>
<dbReference type="OrthoDB" id="10502730at2759"/>